<dbReference type="InterPro" id="IPR049362">
    <property type="entry name" value="TTI1_rpt"/>
</dbReference>
<dbReference type="InterPro" id="IPR057566">
    <property type="entry name" value="TPR_TTI1_N"/>
</dbReference>
<dbReference type="EMBL" id="JANBQB010000005">
    <property type="protein sequence ID" value="KAJ1985074.1"/>
    <property type="molecule type" value="Genomic_DNA"/>
</dbReference>
<dbReference type="Gene3D" id="1.25.10.10">
    <property type="entry name" value="Leucine-rich Repeat Variant"/>
    <property type="match status" value="1"/>
</dbReference>
<feature type="domain" description="TTI1 N-terminal TPR" evidence="2">
    <location>
        <begin position="271"/>
        <end position="444"/>
    </location>
</feature>
<dbReference type="InterPro" id="IPR016024">
    <property type="entry name" value="ARM-type_fold"/>
</dbReference>
<dbReference type="Pfam" id="PF24181">
    <property type="entry name" value="TPR_TTI1_C"/>
    <property type="match status" value="1"/>
</dbReference>
<proteinExistence type="predicted"/>
<dbReference type="Pfam" id="PF21547">
    <property type="entry name" value="TTI1"/>
    <property type="match status" value="1"/>
</dbReference>
<feature type="domain" description="TTI1 C-terminal TPR" evidence="3">
    <location>
        <begin position="990"/>
        <end position="1206"/>
    </location>
</feature>
<comment type="caution">
    <text evidence="4">The sequence shown here is derived from an EMBL/GenBank/DDBJ whole genome shotgun (WGS) entry which is preliminary data.</text>
</comment>
<dbReference type="PANTHER" id="PTHR18460:SF3">
    <property type="entry name" value="TELO2-INTERACTING PROTEIN 1 HOMOLOG"/>
    <property type="match status" value="1"/>
</dbReference>
<dbReference type="Pfam" id="PF24173">
    <property type="entry name" value="TPR_TTI1_N"/>
    <property type="match status" value="1"/>
</dbReference>
<dbReference type="GO" id="GO:0005737">
    <property type="term" value="C:cytoplasm"/>
    <property type="evidence" value="ECO:0007669"/>
    <property type="project" value="TreeGrafter"/>
</dbReference>
<dbReference type="PANTHER" id="PTHR18460">
    <property type="entry name" value="TEL2 INTERACTING PROTEIN 1 TTI1 FAMILY MEMBER"/>
    <property type="match status" value="1"/>
</dbReference>
<protein>
    <submittedName>
        <fullName evidence="4">TEL2-interacting protein 1</fullName>
    </submittedName>
</protein>
<dbReference type="Proteomes" id="UP001151582">
    <property type="component" value="Unassembled WGS sequence"/>
</dbReference>
<dbReference type="OrthoDB" id="49511at2759"/>
<evidence type="ECO:0000259" key="3">
    <source>
        <dbReference type="Pfam" id="PF24181"/>
    </source>
</evidence>
<feature type="compositionally biased region" description="Low complexity" evidence="1">
    <location>
        <begin position="975"/>
        <end position="985"/>
    </location>
</feature>
<keyword evidence="5" id="KW-1185">Reference proteome</keyword>
<name>A0A9W8B717_9FUNG</name>
<accession>A0A9W8B717</accession>
<reference evidence="4" key="1">
    <citation type="submission" date="2022-07" db="EMBL/GenBank/DDBJ databases">
        <title>Phylogenomic reconstructions and comparative analyses of Kickxellomycotina fungi.</title>
        <authorList>
            <person name="Reynolds N.K."/>
            <person name="Stajich J.E."/>
            <person name="Barry K."/>
            <person name="Grigoriev I.V."/>
            <person name="Crous P."/>
            <person name="Smith M.E."/>
        </authorList>
    </citation>
    <scope>NUCLEOTIDE SEQUENCE</scope>
    <source>
        <strain evidence="4">RSA 567</strain>
    </source>
</reference>
<dbReference type="SUPFAM" id="SSF48371">
    <property type="entry name" value="ARM repeat"/>
    <property type="match status" value="1"/>
</dbReference>
<dbReference type="InterPro" id="IPR057567">
    <property type="entry name" value="TPR_TTI1_C"/>
</dbReference>
<evidence type="ECO:0000313" key="5">
    <source>
        <dbReference type="Proteomes" id="UP001151582"/>
    </source>
</evidence>
<evidence type="ECO:0000259" key="2">
    <source>
        <dbReference type="Pfam" id="PF24173"/>
    </source>
</evidence>
<evidence type="ECO:0000256" key="1">
    <source>
        <dbReference type="SAM" id="MobiDB-lite"/>
    </source>
</evidence>
<dbReference type="InterPro" id="IPR052587">
    <property type="entry name" value="TELO2-interacting_protein_1"/>
</dbReference>
<feature type="region of interest" description="Disordered" evidence="1">
    <location>
        <begin position="972"/>
        <end position="1016"/>
    </location>
</feature>
<gene>
    <name evidence="4" type="primary">TTI1</name>
    <name evidence="4" type="ORF">H4R34_000251</name>
</gene>
<evidence type="ECO:0000313" key="4">
    <source>
        <dbReference type="EMBL" id="KAJ1985074.1"/>
    </source>
</evidence>
<dbReference type="InterPro" id="IPR011989">
    <property type="entry name" value="ARM-like"/>
</dbReference>
<sequence length="1278" mass="140062">MDSSPLLMAVSPDQFMHDYLDAVKAFTAQLKTEAAPALPAHASAQKDSPSFTARINEFMTVLGRFCHQYNRMLRMALLPEAKNESSVAALWQTLLTEQLPHFLIITTDFTQALDAQSVHRVCYKALLTATVALLCTLQGLLEPISRSPAPKQTRSPVLTEVARPRHPKFLAAIKTHRLLEHTYQCVYHLLRLGCRAMPTAISSFRPSQPRNSPAPFLLQLSASATMEIFFLLVHQTLAALSELPEISPQERDLASSVLLQIVEHVFAERPELLINFLPGVLSCLSKQLVRPTTVTGPSQYTARLIAIASATVVGSLNDADNRAWTTPVTMSWADLGHAPQVLSAHPNATEPFNASLKAAAAPSTGQDSSSPRLHLTQKSTEWWRQAMPNVTRCLEIIVGLHRHSHWRVRLAVTQLCSLLLRECMLTLRDAVGLLVETVIGLTDDAYDTVRHACQDTLAVLAHRVCTDVSVRQLVRDEMALAVQSVNPLALELEVAESLGSAMDDSSTGPGQTMESITRSMKLVTGYTVLLQISEHPGVTHALPNWLEKVVRAVPLDDKLRFTTPSTSTVVPLGLVSTHPTTNKETTLAMDSLGSTITTPSAMWKQYGAAAAQALDSVLLQGSHTATAFVTALRDYLVQWTTLDAAALQRAVHHLLLTKAIESPDTNQELVHNVKLIYLIAQYLTVQCQHHAIAKTSTPDLTAAREVYGLLIQLTQSLHQLLSSVMGDANTGSVSEMPQLSPVDAIATPTGPQNAQQDRLRAALDSLVFYCQAHIAVLLQRHFRPQLQTTMFPMLQGLTSDQAIVREQATRSLVMTTVACGYPSVATLVTENMDYLMDSFSVRLQLGPPQPGWLAVLGQSIRIAGPRIIPLVDDVLEDLLDLLTMWRDDATVARAAWRVIEAVSEVLDVHFAPASVKQITGSDSLTLPAPVVLPDTDRQLLAANTSPNDRQSHLVKSGLSQLLDAWNHSADEVDPLTDPTIPLPDDALSATSDESNADDLERLDDPQSLTTTNDAEKPLLPEQALGYKIALFTPNFLVTSDASIRATALACLTRTLTVTKGTPEHLALVHRVWSDAVSRLQDPDSVVLLTTARFLQVLSQLCGDFLRQRFRDDVWPLWQQYLADVLKHKVQPGLFPQLLSTDSLKATQVLLVTLRDMVRGIPLTVGTVVAMAIQVLPFLGHRLPEPVRLAAEQVLGELGTRYGDTVWTVLQQTRATMVWHSGTARRAHPNLLPTSPAPAQLHDATPHCSEIRRQRPVPGWSTALGSVEQARRRLLDSLT</sequence>
<organism evidence="4 5">
    <name type="scientific">Dimargaris verticillata</name>
    <dbReference type="NCBI Taxonomy" id="2761393"/>
    <lineage>
        <taxon>Eukaryota</taxon>
        <taxon>Fungi</taxon>
        <taxon>Fungi incertae sedis</taxon>
        <taxon>Zoopagomycota</taxon>
        <taxon>Kickxellomycotina</taxon>
        <taxon>Dimargaritomycetes</taxon>
        <taxon>Dimargaritales</taxon>
        <taxon>Dimargaritaceae</taxon>
        <taxon>Dimargaris</taxon>
    </lineage>
</organism>
<dbReference type="AlphaFoldDB" id="A0A9W8B717"/>